<evidence type="ECO:0000313" key="2">
    <source>
        <dbReference type="Proteomes" id="UP000075635"/>
    </source>
</evidence>
<dbReference type="GO" id="GO:0016853">
    <property type="term" value="F:isomerase activity"/>
    <property type="evidence" value="ECO:0007669"/>
    <property type="project" value="InterPro"/>
</dbReference>
<dbReference type="GO" id="GO:0030246">
    <property type="term" value="F:carbohydrate binding"/>
    <property type="evidence" value="ECO:0007669"/>
    <property type="project" value="InterPro"/>
</dbReference>
<dbReference type="InterPro" id="IPR011013">
    <property type="entry name" value="Gal_mutarotase_sf_dom"/>
</dbReference>
<sequence length="293" mass="31753">MFSVKEIQGAIPTVELADTDAASRAVLAPARGGILTELTVGGRELLYLDRATFDDPTANVRGGNPVLFPSPGKLAGDAWSTSGAAGQMRQHGFARTLPWSLDDSGTLASGGAYARLGLRSSEATRAQYPWDFRAEFTYTLRGRALRIDLRITNETGEGAPPMPFGAGFHPYFAVSQADKPRASIETRATRAFDNASKKEVPFSGFDLTQPEVDLHLLDHGSTESALSIAGDPAVRIAVRGSPEFTRWVVWTLRGKDFVCLEPWTCPANALNTGEHLIHLPSRQTQELWIELSA</sequence>
<organism evidence="1 2">
    <name type="scientific">Sorangium cellulosum</name>
    <name type="common">Polyangium cellulosum</name>
    <dbReference type="NCBI Taxonomy" id="56"/>
    <lineage>
        <taxon>Bacteria</taxon>
        <taxon>Pseudomonadati</taxon>
        <taxon>Myxococcota</taxon>
        <taxon>Polyangia</taxon>
        <taxon>Polyangiales</taxon>
        <taxon>Polyangiaceae</taxon>
        <taxon>Sorangium</taxon>
    </lineage>
</organism>
<dbReference type="Pfam" id="PF01263">
    <property type="entry name" value="Aldose_epim"/>
    <property type="match status" value="1"/>
</dbReference>
<name>A0A150R1S7_SORCE</name>
<dbReference type="InterPro" id="IPR008183">
    <property type="entry name" value="Aldose_1/G6P_1-epimerase"/>
</dbReference>
<comment type="caution">
    <text evidence="1">The sequence shown here is derived from an EMBL/GenBank/DDBJ whole genome shotgun (WGS) entry which is preliminary data.</text>
</comment>
<proteinExistence type="predicted"/>
<dbReference type="PANTHER" id="PTHR11122:SF13">
    <property type="entry name" value="GLUCOSE-6-PHOSPHATE 1-EPIMERASE"/>
    <property type="match status" value="1"/>
</dbReference>
<dbReference type="EMBL" id="JEMB01003313">
    <property type="protein sequence ID" value="KYF74164.1"/>
    <property type="molecule type" value="Genomic_DNA"/>
</dbReference>
<dbReference type="InterPro" id="IPR014718">
    <property type="entry name" value="GH-type_carb-bd"/>
</dbReference>
<gene>
    <name evidence="1" type="ORF">BE17_12570</name>
</gene>
<dbReference type="AlphaFoldDB" id="A0A150R1S7"/>
<reference evidence="1 2" key="1">
    <citation type="submission" date="2014-02" db="EMBL/GenBank/DDBJ databases">
        <title>The small core and large imbalanced accessory genome model reveals a collaborative survival strategy of Sorangium cellulosum strains in nature.</title>
        <authorList>
            <person name="Han K."/>
            <person name="Peng R."/>
            <person name="Blom J."/>
            <person name="Li Y.-Z."/>
        </authorList>
    </citation>
    <scope>NUCLEOTIDE SEQUENCE [LARGE SCALE GENOMIC DNA]</scope>
    <source>
        <strain evidence="1 2">So0011-07</strain>
    </source>
</reference>
<dbReference type="Gene3D" id="2.70.98.10">
    <property type="match status" value="1"/>
</dbReference>
<dbReference type="PANTHER" id="PTHR11122">
    <property type="entry name" value="APOSPORY-ASSOCIATED PROTEIN C-RELATED"/>
    <property type="match status" value="1"/>
</dbReference>
<dbReference type="SUPFAM" id="SSF74650">
    <property type="entry name" value="Galactose mutarotase-like"/>
    <property type="match status" value="1"/>
</dbReference>
<dbReference type="CDD" id="cd09025">
    <property type="entry name" value="Aldose_epim_Slr1438"/>
    <property type="match status" value="1"/>
</dbReference>
<evidence type="ECO:0000313" key="1">
    <source>
        <dbReference type="EMBL" id="KYF74164.1"/>
    </source>
</evidence>
<accession>A0A150R1S7</accession>
<dbReference type="GO" id="GO:0005975">
    <property type="term" value="P:carbohydrate metabolic process"/>
    <property type="evidence" value="ECO:0007669"/>
    <property type="project" value="InterPro"/>
</dbReference>
<dbReference type="Proteomes" id="UP000075635">
    <property type="component" value="Unassembled WGS sequence"/>
</dbReference>
<protein>
    <submittedName>
        <fullName evidence="1">Galactose mutarotase</fullName>
    </submittedName>
</protein>